<evidence type="ECO:0000313" key="3">
    <source>
        <dbReference type="Proteomes" id="UP000663872"/>
    </source>
</evidence>
<dbReference type="EMBL" id="CAJNYT010003547">
    <property type="protein sequence ID" value="CAF3573962.1"/>
    <property type="molecule type" value="Genomic_DNA"/>
</dbReference>
<dbReference type="PANTHER" id="PTHR21301:SF10">
    <property type="entry name" value="REVERSE TRANSCRIPTASE DOMAIN-CONTAINING PROTEIN"/>
    <property type="match status" value="1"/>
</dbReference>
<dbReference type="Pfam" id="PF26215">
    <property type="entry name" value="HTH_animal"/>
    <property type="match status" value="1"/>
</dbReference>
<dbReference type="AlphaFoldDB" id="A0A818LK80"/>
<dbReference type="PANTHER" id="PTHR21301">
    <property type="entry name" value="REVERSE TRANSCRIPTASE"/>
    <property type="match status" value="1"/>
</dbReference>
<comment type="caution">
    <text evidence="2">The sequence shown here is derived from an EMBL/GenBank/DDBJ whole genome shotgun (WGS) entry which is preliminary data.</text>
</comment>
<dbReference type="Proteomes" id="UP000663872">
    <property type="component" value="Unassembled WGS sequence"/>
</dbReference>
<evidence type="ECO:0000313" key="2">
    <source>
        <dbReference type="EMBL" id="CAF3573962.1"/>
    </source>
</evidence>
<accession>A0A818LK80</accession>
<feature type="domain" description="Helix-turn-helix" evidence="1">
    <location>
        <begin position="379"/>
        <end position="439"/>
    </location>
</feature>
<evidence type="ECO:0000259" key="1">
    <source>
        <dbReference type="Pfam" id="PF26215"/>
    </source>
</evidence>
<reference evidence="2" key="1">
    <citation type="submission" date="2021-02" db="EMBL/GenBank/DDBJ databases">
        <authorList>
            <person name="Nowell W R."/>
        </authorList>
    </citation>
    <scope>NUCLEOTIDE SEQUENCE</scope>
</reference>
<dbReference type="InterPro" id="IPR058912">
    <property type="entry name" value="HTH_animal"/>
</dbReference>
<name>A0A818LK80_9BILA</name>
<organism evidence="2 3">
    <name type="scientific">Rotaria socialis</name>
    <dbReference type="NCBI Taxonomy" id="392032"/>
    <lineage>
        <taxon>Eukaryota</taxon>
        <taxon>Metazoa</taxon>
        <taxon>Spiralia</taxon>
        <taxon>Gnathifera</taxon>
        <taxon>Rotifera</taxon>
        <taxon>Eurotatoria</taxon>
        <taxon>Bdelloidea</taxon>
        <taxon>Philodinida</taxon>
        <taxon>Philodinidae</taxon>
        <taxon>Rotaria</taxon>
    </lineage>
</organism>
<sequence length="518" mass="61507">MRHITKEYRVQAMSLYVQSTNRECEILTDEIKHIIEGFPRNTEENDEQVDAESGYTEFKHYNELREKRLNLEAEQSIYFLEEEYELLKSGPRFIYNDPKTASRRRTAELAILKRKIELRFFEKKVSPGRSVELFIAELNVILQKLHDTSITSTHRQKKQKHKLFLSDNPLATTQSSQSQNINSSSSFRNGKKKNYRRLVKRLKHKIRTRQHYQKKSNEYMEKTEAYQCLGVNDPLPNLIERTNKYLLDLRLAHWITQKQYELLCVKPSQYYHQIRGGAMGSPFTLTIANCYMFFLERNIVKQITNAGGLYLRYIDDMFIIINWPERHLNKQIDQWNTLDSNIQLKAQAGQSINFLDIYIENINADLFTKVYHKPSHEPYYLPFNSVHPLHMKKNIPFAMFLRAIRYCSTFKAFLDEREDLRMALLLNKYPGKFIDSQFNRVLKKCNITQSLNKEEKLPTDHYRAMFIHFSYCLNIRTLPTKSHTLWNEYFSESPINEIIPVIGTQNVQNLQKQLVENK</sequence>
<proteinExistence type="predicted"/>
<gene>
    <name evidence="2" type="ORF">GRG538_LOCUS21369</name>
</gene>
<protein>
    <recommendedName>
        <fullName evidence="1">Helix-turn-helix domain-containing protein</fullName>
    </recommendedName>
</protein>